<dbReference type="AlphaFoldDB" id="K9B8D2"/>
<proteinExistence type="inferred from homology"/>
<dbReference type="OrthoDB" id="9804698at2"/>
<comment type="caution">
    <text evidence="7">The sequence shown here is derived from an EMBL/GenBank/DDBJ whole genome shotgun (WGS) entry which is preliminary data.</text>
</comment>
<dbReference type="Gene3D" id="3.30.479.10">
    <property type="entry name" value="6-pyruvoyl tetrahydropterin synthase/QueD"/>
    <property type="match status" value="1"/>
</dbReference>
<organism evidence="7 8">
    <name type="scientific">Staphylococcus massiliensis S46</name>
    <dbReference type="NCBI Taxonomy" id="1229783"/>
    <lineage>
        <taxon>Bacteria</taxon>
        <taxon>Bacillati</taxon>
        <taxon>Bacillota</taxon>
        <taxon>Bacilli</taxon>
        <taxon>Bacillales</taxon>
        <taxon>Staphylococcaceae</taxon>
        <taxon>Staphylococcus</taxon>
    </lineage>
</organism>
<protein>
    <recommendedName>
        <fullName evidence="4">6-carboxy-5,6,7,8-tetrahydropterin synthase</fullName>
        <ecNumber evidence="3">4.1.2.50</ecNumber>
    </recommendedName>
    <alternativeName>
        <fullName evidence="5">Queuosine biosynthesis protein QueD</fullName>
    </alternativeName>
</protein>
<dbReference type="EMBL" id="AMSQ01000003">
    <property type="protein sequence ID" value="EKU50000.1"/>
    <property type="molecule type" value="Genomic_DNA"/>
</dbReference>
<sequence length="137" mass="15949">MSRLDGIKAPSQFEIHAEPVTVEQHFTFHADNRIFFSDTAYKDLFHHEYTFVLSLKALTSKLGIAVDFHEIDRIYRDYLEPKLNDVCLNTTLPEMNTTVENIGYWIREQFKQYLPDGVGIEQLTIYETPKHAVILKG</sequence>
<dbReference type="PATRIC" id="fig|1229783.3.peg.401"/>
<evidence type="ECO:0000256" key="6">
    <source>
        <dbReference type="ARBA" id="ARBA00048807"/>
    </source>
</evidence>
<dbReference type="RefSeq" id="WP_009382164.1">
    <property type="nucleotide sequence ID" value="NZ_AMSQ01000003.1"/>
</dbReference>
<keyword evidence="8" id="KW-1185">Reference proteome</keyword>
<evidence type="ECO:0000256" key="3">
    <source>
        <dbReference type="ARBA" id="ARBA00012982"/>
    </source>
</evidence>
<dbReference type="eggNOG" id="COG0720">
    <property type="taxonomic scope" value="Bacteria"/>
</dbReference>
<name>K9B8D2_9STAP</name>
<reference evidence="7 8" key="1">
    <citation type="journal article" date="2013" name="Genome Announc.">
        <title>Genome Sequence of Staphylococcus massiliensis Strain S46, Isolated from the Surface of Healthy Human Skin.</title>
        <authorList>
            <person name="Srivastav R."/>
            <person name="Singh A."/>
            <person name="Jangir P.K."/>
            <person name="Kumari C."/>
            <person name="Muduli S."/>
            <person name="Sharma R."/>
        </authorList>
    </citation>
    <scope>NUCLEOTIDE SEQUENCE [LARGE SCALE GENOMIC DNA]</scope>
    <source>
        <strain evidence="7 8">S46</strain>
    </source>
</reference>
<dbReference type="STRING" id="1229783.C273_01988"/>
<dbReference type="SUPFAM" id="SSF55620">
    <property type="entry name" value="Tetrahydrobiopterin biosynthesis enzymes-like"/>
    <property type="match status" value="1"/>
</dbReference>
<evidence type="ECO:0000256" key="1">
    <source>
        <dbReference type="ARBA" id="ARBA00005061"/>
    </source>
</evidence>
<evidence type="ECO:0000313" key="7">
    <source>
        <dbReference type="EMBL" id="EKU50000.1"/>
    </source>
</evidence>
<evidence type="ECO:0000256" key="2">
    <source>
        <dbReference type="ARBA" id="ARBA00008900"/>
    </source>
</evidence>
<dbReference type="InterPro" id="IPR007115">
    <property type="entry name" value="6-PTP_synth/QueD"/>
</dbReference>
<evidence type="ECO:0000313" key="8">
    <source>
        <dbReference type="Proteomes" id="UP000009885"/>
    </source>
</evidence>
<dbReference type="UniPathway" id="UPA00391"/>
<dbReference type="Proteomes" id="UP000009885">
    <property type="component" value="Unassembled WGS sequence"/>
</dbReference>
<dbReference type="GO" id="GO:0070497">
    <property type="term" value="F:6-carboxytetrahydropterin synthase activity"/>
    <property type="evidence" value="ECO:0007669"/>
    <property type="project" value="UniProtKB-EC"/>
</dbReference>
<comment type="similarity">
    <text evidence="2">Belongs to the PTPS family. QueD subfamily.</text>
</comment>
<accession>K9B8D2</accession>
<dbReference type="InterPro" id="IPR038418">
    <property type="entry name" value="6-PTP_synth/QueD_sf"/>
</dbReference>
<dbReference type="EC" id="4.1.2.50" evidence="3"/>
<gene>
    <name evidence="7" type="ORF">C273_01988</name>
</gene>
<evidence type="ECO:0000256" key="4">
    <source>
        <dbReference type="ARBA" id="ARBA00018141"/>
    </source>
</evidence>
<comment type="pathway">
    <text evidence="1">Purine metabolism; 7-cyano-7-deazaguanine biosynthesis.</text>
</comment>
<comment type="catalytic activity">
    <reaction evidence="6">
        <text>7,8-dihydroneopterin 3'-triphosphate + H2O = 6-carboxy-5,6,7,8-tetrahydropterin + triphosphate + acetaldehyde + 2 H(+)</text>
        <dbReference type="Rhea" id="RHEA:27966"/>
        <dbReference type="ChEBI" id="CHEBI:15343"/>
        <dbReference type="ChEBI" id="CHEBI:15377"/>
        <dbReference type="ChEBI" id="CHEBI:15378"/>
        <dbReference type="ChEBI" id="CHEBI:18036"/>
        <dbReference type="ChEBI" id="CHEBI:58462"/>
        <dbReference type="ChEBI" id="CHEBI:61032"/>
        <dbReference type="EC" id="4.1.2.50"/>
    </reaction>
</comment>
<dbReference type="Pfam" id="PF01242">
    <property type="entry name" value="PTPS"/>
    <property type="match status" value="1"/>
</dbReference>
<evidence type="ECO:0000256" key="5">
    <source>
        <dbReference type="ARBA" id="ARBA00031449"/>
    </source>
</evidence>